<evidence type="ECO:0008006" key="7">
    <source>
        <dbReference type="Google" id="ProtNLM"/>
    </source>
</evidence>
<proteinExistence type="predicted"/>
<evidence type="ECO:0000256" key="1">
    <source>
        <dbReference type="ARBA" id="ARBA00022737"/>
    </source>
</evidence>
<gene>
    <name evidence="5" type="ORF">GCM10010249_27490</name>
</gene>
<feature type="repeat" description="ANK" evidence="3">
    <location>
        <begin position="501"/>
        <end position="534"/>
    </location>
</feature>
<evidence type="ECO:0000256" key="4">
    <source>
        <dbReference type="SAM" id="MobiDB-lite"/>
    </source>
</evidence>
<keyword evidence="1" id="KW-0677">Repeat</keyword>
<reference evidence="5" key="1">
    <citation type="journal article" date="2014" name="Int. J. Syst. Evol. Microbiol.">
        <title>Complete genome sequence of Corynebacterium casei LMG S-19264T (=DSM 44701T), isolated from a smear-ripened cheese.</title>
        <authorList>
            <consortium name="US DOE Joint Genome Institute (JGI-PGF)"/>
            <person name="Walter F."/>
            <person name="Albersmeier A."/>
            <person name="Kalinowski J."/>
            <person name="Ruckert C."/>
        </authorList>
    </citation>
    <scope>NUCLEOTIDE SEQUENCE</scope>
    <source>
        <strain evidence="5">JCM 4335</strain>
    </source>
</reference>
<feature type="compositionally biased region" description="Gly residues" evidence="4">
    <location>
        <begin position="607"/>
        <end position="619"/>
    </location>
</feature>
<dbReference type="Proteomes" id="UP000654123">
    <property type="component" value="Unassembled WGS sequence"/>
</dbReference>
<dbReference type="AlphaFoldDB" id="A0A918AZX3"/>
<dbReference type="Gene3D" id="1.25.40.20">
    <property type="entry name" value="Ankyrin repeat-containing domain"/>
    <property type="match status" value="1"/>
</dbReference>
<dbReference type="InterPro" id="IPR002110">
    <property type="entry name" value="Ankyrin_rpt"/>
</dbReference>
<dbReference type="InterPro" id="IPR036770">
    <property type="entry name" value="Ankyrin_rpt-contain_sf"/>
</dbReference>
<dbReference type="RefSeq" id="WP_189533450.1">
    <property type="nucleotide sequence ID" value="NZ_BMSV01000005.1"/>
</dbReference>
<dbReference type="PROSITE" id="PS50297">
    <property type="entry name" value="ANK_REP_REGION"/>
    <property type="match status" value="1"/>
</dbReference>
<feature type="region of interest" description="Disordered" evidence="4">
    <location>
        <begin position="576"/>
        <end position="630"/>
    </location>
</feature>
<feature type="compositionally biased region" description="Basic and acidic residues" evidence="4">
    <location>
        <begin position="587"/>
        <end position="605"/>
    </location>
</feature>
<name>A0A918AZX3_9ACTN</name>
<dbReference type="Pfam" id="PF12796">
    <property type="entry name" value="Ank_2"/>
    <property type="match status" value="1"/>
</dbReference>
<evidence type="ECO:0000313" key="6">
    <source>
        <dbReference type="Proteomes" id="UP000654123"/>
    </source>
</evidence>
<organism evidence="5 6">
    <name type="scientific">Streptomyces roseolilacinus</name>
    <dbReference type="NCBI Taxonomy" id="66904"/>
    <lineage>
        <taxon>Bacteria</taxon>
        <taxon>Bacillati</taxon>
        <taxon>Actinomycetota</taxon>
        <taxon>Actinomycetes</taxon>
        <taxon>Kitasatosporales</taxon>
        <taxon>Streptomycetaceae</taxon>
        <taxon>Streptomyces</taxon>
    </lineage>
</organism>
<keyword evidence="6" id="KW-1185">Reference proteome</keyword>
<evidence type="ECO:0000256" key="2">
    <source>
        <dbReference type="ARBA" id="ARBA00023043"/>
    </source>
</evidence>
<dbReference type="SUPFAM" id="SSF48403">
    <property type="entry name" value="Ankyrin repeat"/>
    <property type="match status" value="1"/>
</dbReference>
<dbReference type="PROSITE" id="PS50088">
    <property type="entry name" value="ANK_REPEAT"/>
    <property type="match status" value="1"/>
</dbReference>
<sequence>MSLPRPDEASSWQRARRYAVPRWMIERATAHRLAGDWAAACATAHVDLAFDPAGVAGRHGADTAAALLDDLRHLAPDLLRWHLPRVLGGRTTLAPDLDVVLAAYGPPGGHGPHLYVTTPPMVAGPQRLTLRLGTPRRARPGFPAPTHDWTAARHLWDARRAGELRERVGGGPDRAPFCHADGTLRSAVELPTADPGPGDPAGRGEWIDLAFDAGDFEAAFAAAGIDYDPTPPPSRHRAPAVGPGGLLGSRATDVARVAAEVRRLAAHGRGDRFTVPLGWRTVILFEPTGPGPDAPVRIRQVTRETVEGAPALAEAHWRRLPDLDLLRGGRVTPRELHPLVARSLFPALDPQGPGTGPAPAYGPPGPDAPEPVRVRCRGEWHRVVFRDGALHMPHTGEEQRRERALRAFGGAVTGCFAAQQAWTSRGSRLPKALRAQRRDLFLRAQHGDTPGVTALLDAGLDPHVRDADGRTLLHALNLLDHEALLPRLLAAGLELEARDVLGRTPLFTAVNDRGSAALVEALLAAGARVDVVDGQERSLAHLVRMYGRTDLRSLRERVLRDHPGLGASWWERSDDASDLFDVPDASDEPRHEPEPPDGPEPEHGPDPFGGPGGSGGAPRGTGDDDAEDDA</sequence>
<evidence type="ECO:0000313" key="5">
    <source>
        <dbReference type="EMBL" id="GGQ07677.1"/>
    </source>
</evidence>
<evidence type="ECO:0000256" key="3">
    <source>
        <dbReference type="PROSITE-ProRule" id="PRU00023"/>
    </source>
</evidence>
<protein>
    <recommendedName>
        <fullName evidence="7">Ankyrin repeat domain-containing protein</fullName>
    </recommendedName>
</protein>
<dbReference type="PANTHER" id="PTHR24171">
    <property type="entry name" value="ANKYRIN REPEAT DOMAIN-CONTAINING PROTEIN 39-RELATED"/>
    <property type="match status" value="1"/>
</dbReference>
<accession>A0A918AZX3</accession>
<comment type="caution">
    <text evidence="5">The sequence shown here is derived from an EMBL/GenBank/DDBJ whole genome shotgun (WGS) entry which is preliminary data.</text>
</comment>
<dbReference type="EMBL" id="BMSV01000005">
    <property type="protein sequence ID" value="GGQ07677.1"/>
    <property type="molecule type" value="Genomic_DNA"/>
</dbReference>
<reference evidence="5" key="2">
    <citation type="submission" date="2020-09" db="EMBL/GenBank/DDBJ databases">
        <authorList>
            <person name="Sun Q."/>
            <person name="Ohkuma M."/>
        </authorList>
    </citation>
    <scope>NUCLEOTIDE SEQUENCE</scope>
    <source>
        <strain evidence="5">JCM 4335</strain>
    </source>
</reference>
<keyword evidence="2 3" id="KW-0040">ANK repeat</keyword>